<sequence>RNWKRSLTKLICNPSERGRGKEKRRVTKHQKSLKNATQEYMGKRGKEKATEVAKFFLEQKAPNEKKNKEQTQIANRRGKKISLKTMNSVFSVDDFSDPFWGASATGAAAGMSRSQSEWALEKFLEEFSGAGAAIQGSRAGENVIGTSLAAPQAPVSKSENGDGDGGAVEVKKPNNLNPPPSDSTPTVPIDADEYRAILKNKLHQACAAVALSRASAVKAEGSSAQAENQALQSGSDVQGSSKTQEQGEPDAGILAVSTTQKKSGTQMRQATSGSSREDSDDGELEGDTETTENMDPADAKRARRMRSNRESARRSRRRKQAQMNELETQVGQLRAEHSSLLKRLTDMNHKYDEAAVDNRILKADIETLRAKKFVKISLWQNLKSHGQFKFLHHLKLKDLAVNVLAEYISSKSLGEEGLIWLLAIYMCFISGICWTCPVLTHCYFYVNAPKLPSWTSDANVSVWTVANCETQSCIFMPETAARVKMAEETVKRVTGINPVLLSRPSVPSVPVPFVSSPLESSTGSVPLPPNTSKLFHQPVPNIAAPIHHPRLDNSFTGNNLVTPIVNPQTEIGVENVNKTSALQHTPRGVQKQIGPCVSPCVPMPGWEPGLPHGAATNNKQS</sequence>
<evidence type="ECO:0000256" key="4">
    <source>
        <dbReference type="ARBA" id="ARBA00023125"/>
    </source>
</evidence>
<evidence type="ECO:0000256" key="2">
    <source>
        <dbReference type="ARBA" id="ARBA00007163"/>
    </source>
</evidence>
<dbReference type="FunFam" id="1.20.5.170:FF:000020">
    <property type="entry name" value="BZIP transcription factor"/>
    <property type="match status" value="1"/>
</dbReference>
<feature type="non-terminal residue" evidence="9">
    <location>
        <position position="621"/>
    </location>
</feature>
<dbReference type="Gene3D" id="1.20.5.170">
    <property type="match status" value="1"/>
</dbReference>
<evidence type="ECO:0000256" key="6">
    <source>
        <dbReference type="ARBA" id="ARBA00023242"/>
    </source>
</evidence>
<evidence type="ECO:0000256" key="5">
    <source>
        <dbReference type="ARBA" id="ARBA00023163"/>
    </source>
</evidence>
<dbReference type="PROSITE" id="PS00036">
    <property type="entry name" value="BZIP_BASIC"/>
    <property type="match status" value="1"/>
</dbReference>
<feature type="region of interest" description="Disordered" evidence="7">
    <location>
        <begin position="1"/>
        <end position="46"/>
    </location>
</feature>
<keyword evidence="6" id="KW-0539">Nucleus</keyword>
<dbReference type="GO" id="GO:0046983">
    <property type="term" value="F:protein dimerization activity"/>
    <property type="evidence" value="ECO:0007669"/>
    <property type="project" value="UniProtKB-ARBA"/>
</dbReference>
<feature type="region of interest" description="Disordered" evidence="7">
    <location>
        <begin position="225"/>
        <end position="325"/>
    </location>
</feature>
<dbReference type="EMBL" id="JABFAC010000004">
    <property type="protein sequence ID" value="MBA0611610.1"/>
    <property type="molecule type" value="Genomic_DNA"/>
</dbReference>
<evidence type="ECO:0000256" key="7">
    <source>
        <dbReference type="SAM" id="MobiDB-lite"/>
    </source>
</evidence>
<evidence type="ECO:0000256" key="3">
    <source>
        <dbReference type="ARBA" id="ARBA00023015"/>
    </source>
</evidence>
<organism evidence="9 10">
    <name type="scientific">Gossypium davidsonii</name>
    <name type="common">Davidson's cotton</name>
    <name type="synonym">Gossypium klotzschianum subsp. davidsonii</name>
    <dbReference type="NCBI Taxonomy" id="34287"/>
    <lineage>
        <taxon>Eukaryota</taxon>
        <taxon>Viridiplantae</taxon>
        <taxon>Streptophyta</taxon>
        <taxon>Embryophyta</taxon>
        <taxon>Tracheophyta</taxon>
        <taxon>Spermatophyta</taxon>
        <taxon>Magnoliopsida</taxon>
        <taxon>eudicotyledons</taxon>
        <taxon>Gunneridae</taxon>
        <taxon>Pentapetalae</taxon>
        <taxon>rosids</taxon>
        <taxon>malvids</taxon>
        <taxon>Malvales</taxon>
        <taxon>Malvaceae</taxon>
        <taxon>Malvoideae</taxon>
        <taxon>Gossypium</taxon>
    </lineage>
</organism>
<keyword evidence="3" id="KW-0805">Transcription regulation</keyword>
<dbReference type="PROSITE" id="PS50217">
    <property type="entry name" value="BZIP"/>
    <property type="match status" value="1"/>
</dbReference>
<dbReference type="InterPro" id="IPR004827">
    <property type="entry name" value="bZIP"/>
</dbReference>
<dbReference type="InterPro" id="IPR020983">
    <property type="entry name" value="Basic_leucine-zipper_C"/>
</dbReference>
<gene>
    <name evidence="9" type="ORF">Godav_012284</name>
</gene>
<feature type="compositionally biased region" description="Basic residues" evidence="7">
    <location>
        <begin position="20"/>
        <end position="32"/>
    </location>
</feature>
<dbReference type="PANTHER" id="PTHR46408:SF5">
    <property type="entry name" value="BASIC LEUCINE ZIPPER 10"/>
    <property type="match status" value="1"/>
</dbReference>
<proteinExistence type="inferred from homology"/>
<comment type="subcellular location">
    <subcellularLocation>
        <location evidence="1">Nucleus</location>
    </subcellularLocation>
</comment>
<comment type="similarity">
    <text evidence="2">Belongs to the bZIP family.</text>
</comment>
<dbReference type="Pfam" id="PF12498">
    <property type="entry name" value="bZIP_C"/>
    <property type="match status" value="1"/>
</dbReference>
<feature type="region of interest" description="Disordered" evidence="7">
    <location>
        <begin position="150"/>
        <end position="188"/>
    </location>
</feature>
<dbReference type="InterPro" id="IPR046347">
    <property type="entry name" value="bZIP_sf"/>
</dbReference>
<protein>
    <recommendedName>
        <fullName evidence="8">BZIP domain-containing protein</fullName>
    </recommendedName>
</protein>
<dbReference type="Proteomes" id="UP000593561">
    <property type="component" value="Unassembled WGS sequence"/>
</dbReference>
<feature type="compositionally biased region" description="Polar residues" evidence="7">
    <location>
        <begin position="256"/>
        <end position="270"/>
    </location>
</feature>
<feature type="compositionally biased region" description="Acidic residues" evidence="7">
    <location>
        <begin position="278"/>
        <end position="292"/>
    </location>
</feature>
<evidence type="ECO:0000259" key="8">
    <source>
        <dbReference type="PROSITE" id="PS50217"/>
    </source>
</evidence>
<reference evidence="9 10" key="1">
    <citation type="journal article" date="2019" name="Genome Biol. Evol.">
        <title>Insights into the evolution of the New World diploid cottons (Gossypium, subgenus Houzingenia) based on genome sequencing.</title>
        <authorList>
            <person name="Grover C.E."/>
            <person name="Arick M.A. 2nd"/>
            <person name="Thrash A."/>
            <person name="Conover J.L."/>
            <person name="Sanders W.S."/>
            <person name="Peterson D.G."/>
            <person name="Frelichowski J.E."/>
            <person name="Scheffler J.A."/>
            <person name="Scheffler B.E."/>
            <person name="Wendel J.F."/>
        </authorList>
    </citation>
    <scope>NUCLEOTIDE SEQUENCE [LARGE SCALE GENOMIC DNA]</scope>
    <source>
        <strain evidence="9">27</strain>
        <tissue evidence="9">Leaf</tissue>
    </source>
</reference>
<accession>A0A7J8RDJ7</accession>
<evidence type="ECO:0000313" key="9">
    <source>
        <dbReference type="EMBL" id="MBA0611610.1"/>
    </source>
</evidence>
<comment type="caution">
    <text evidence="9">The sequence shown here is derived from an EMBL/GenBank/DDBJ whole genome shotgun (WGS) entry which is preliminary data.</text>
</comment>
<name>A0A7J8RDJ7_GOSDV</name>
<dbReference type="SUPFAM" id="SSF57959">
    <property type="entry name" value="Leucine zipper domain"/>
    <property type="match status" value="1"/>
</dbReference>
<feature type="compositionally biased region" description="Polar residues" evidence="7">
    <location>
        <begin position="225"/>
        <end position="246"/>
    </location>
</feature>
<evidence type="ECO:0000313" key="10">
    <source>
        <dbReference type="Proteomes" id="UP000593561"/>
    </source>
</evidence>
<evidence type="ECO:0000256" key="1">
    <source>
        <dbReference type="ARBA" id="ARBA00004123"/>
    </source>
</evidence>
<dbReference type="PANTHER" id="PTHR46408">
    <property type="entry name" value="BASIC LEUCINE ZIPPER 63"/>
    <property type="match status" value="1"/>
</dbReference>
<dbReference type="GO" id="GO:0005634">
    <property type="term" value="C:nucleus"/>
    <property type="evidence" value="ECO:0007669"/>
    <property type="project" value="UniProtKB-SubCell"/>
</dbReference>
<feature type="domain" description="BZIP" evidence="8">
    <location>
        <begin position="298"/>
        <end position="353"/>
    </location>
</feature>
<dbReference type="GO" id="GO:0003677">
    <property type="term" value="F:DNA binding"/>
    <property type="evidence" value="ECO:0007669"/>
    <property type="project" value="UniProtKB-KW"/>
</dbReference>
<dbReference type="SMART" id="SM00338">
    <property type="entry name" value="BRLZ"/>
    <property type="match status" value="1"/>
</dbReference>
<keyword evidence="4" id="KW-0238">DNA-binding</keyword>
<keyword evidence="10" id="KW-1185">Reference proteome</keyword>
<dbReference type="AlphaFoldDB" id="A0A7J8RDJ7"/>
<keyword evidence="5" id="KW-0804">Transcription</keyword>
<dbReference type="GO" id="GO:0003700">
    <property type="term" value="F:DNA-binding transcription factor activity"/>
    <property type="evidence" value="ECO:0007669"/>
    <property type="project" value="InterPro"/>
</dbReference>
<dbReference type="Pfam" id="PF00170">
    <property type="entry name" value="bZIP_1"/>
    <property type="match status" value="1"/>
</dbReference>